<name>A0ABQ1JGF5_9GAMM</name>
<evidence type="ECO:0000313" key="2">
    <source>
        <dbReference type="Proteomes" id="UP000617555"/>
    </source>
</evidence>
<reference evidence="2" key="1">
    <citation type="journal article" date="2019" name="Int. J. Syst. Evol. Microbiol.">
        <title>The Global Catalogue of Microorganisms (GCM) 10K type strain sequencing project: providing services to taxonomists for standard genome sequencing and annotation.</title>
        <authorList>
            <consortium name="The Broad Institute Genomics Platform"/>
            <consortium name="The Broad Institute Genome Sequencing Center for Infectious Disease"/>
            <person name="Wu L."/>
            <person name="Ma J."/>
        </authorList>
    </citation>
    <scope>NUCLEOTIDE SEQUENCE [LARGE SCALE GENOMIC DNA]</scope>
    <source>
        <strain evidence="2">CGMCC 1.15339</strain>
    </source>
</reference>
<dbReference type="RefSeq" id="WP_188740076.1">
    <property type="nucleotide sequence ID" value="NZ_BMII01000024.1"/>
</dbReference>
<dbReference type="Proteomes" id="UP000617555">
    <property type="component" value="Unassembled WGS sequence"/>
</dbReference>
<sequence>MSSSELRDLVELRALPMTSIDIKSKSERIASLIRYEFCFLSNKIPTFLAKLKAAHLKECATSLTSFASRPKFISLAKAYLRQGHKFIDAIKIQEFATASNILNPPELNDSNVLNINRWLMLNLITPNTPFHLASISKTSPKQKTFTFSMRVHGCQNTILIDIDMNITHQVLNASSLRVYWPADCENLKRLTTKSVSIDASKLSEKFAKLRRNTKRVLVPLFKLLTHDGPLEECIAQMRIEFEAHMCVRALVINPGSPDRVALNEHIDTFDGTVQSIEQGNPFPEFVFDELMINQVPNSQYLANSMQIYSEKPVSELTNSDLDRISTFRKSMTILLIKHRLFYSESKIGHIAYLKSLRDFKTDIVRQGFGVKKLFDNSIISTLAKHRVEIDLYETQCATFLSVAHRNTPTNMQHATNDELVPVEPDMPVISYTVGYSDEQVPVYEDTYIPHEPYAEFTWTEISYLLFNDDTTRGMQ</sequence>
<proteinExistence type="predicted"/>
<comment type="caution">
    <text evidence="1">The sequence shown here is derived from an EMBL/GenBank/DDBJ whole genome shotgun (WGS) entry which is preliminary data.</text>
</comment>
<evidence type="ECO:0000313" key="1">
    <source>
        <dbReference type="EMBL" id="GGB66570.1"/>
    </source>
</evidence>
<dbReference type="EMBL" id="BMII01000024">
    <property type="protein sequence ID" value="GGB66570.1"/>
    <property type="molecule type" value="Genomic_DNA"/>
</dbReference>
<protein>
    <submittedName>
        <fullName evidence="1">Uncharacterized protein</fullName>
    </submittedName>
</protein>
<accession>A0ABQ1JGF5</accession>
<keyword evidence="2" id="KW-1185">Reference proteome</keyword>
<organism evidence="1 2">
    <name type="scientific">Shewanella inventionis</name>
    <dbReference type="NCBI Taxonomy" id="1738770"/>
    <lineage>
        <taxon>Bacteria</taxon>
        <taxon>Pseudomonadati</taxon>
        <taxon>Pseudomonadota</taxon>
        <taxon>Gammaproteobacteria</taxon>
        <taxon>Alteromonadales</taxon>
        <taxon>Shewanellaceae</taxon>
        <taxon>Shewanella</taxon>
    </lineage>
</organism>
<gene>
    <name evidence="1" type="ORF">GCM10011607_29000</name>
</gene>